<comment type="caution">
    <text evidence="1">The sequence shown here is derived from an EMBL/GenBank/DDBJ whole genome shotgun (WGS) entry which is preliminary data.</text>
</comment>
<dbReference type="Proteomes" id="UP001595075">
    <property type="component" value="Unassembled WGS sequence"/>
</dbReference>
<reference evidence="1 2" key="1">
    <citation type="journal article" date="2024" name="Commun. Biol.">
        <title>Comparative genomic analysis of thermophilic fungi reveals convergent evolutionary adaptations and gene losses.</title>
        <authorList>
            <person name="Steindorff A.S."/>
            <person name="Aguilar-Pontes M.V."/>
            <person name="Robinson A.J."/>
            <person name="Andreopoulos B."/>
            <person name="LaButti K."/>
            <person name="Kuo A."/>
            <person name="Mondo S."/>
            <person name="Riley R."/>
            <person name="Otillar R."/>
            <person name="Haridas S."/>
            <person name="Lipzen A."/>
            <person name="Grimwood J."/>
            <person name="Schmutz J."/>
            <person name="Clum A."/>
            <person name="Reid I.D."/>
            <person name="Moisan M.C."/>
            <person name="Butler G."/>
            <person name="Nguyen T.T.M."/>
            <person name="Dewar K."/>
            <person name="Conant G."/>
            <person name="Drula E."/>
            <person name="Henrissat B."/>
            <person name="Hansel C."/>
            <person name="Singer S."/>
            <person name="Hutchinson M.I."/>
            <person name="de Vries R.P."/>
            <person name="Natvig D.O."/>
            <person name="Powell A.J."/>
            <person name="Tsang A."/>
            <person name="Grigoriev I.V."/>
        </authorList>
    </citation>
    <scope>NUCLEOTIDE SEQUENCE [LARGE SCALE GENOMIC DNA]</scope>
    <source>
        <strain evidence="1 2">CBS 494.80</strain>
    </source>
</reference>
<dbReference type="EMBL" id="JAZHXI010000020">
    <property type="protein sequence ID" value="KAL2060911.1"/>
    <property type="molecule type" value="Genomic_DNA"/>
</dbReference>
<evidence type="ECO:0000313" key="1">
    <source>
        <dbReference type="EMBL" id="KAL2060911.1"/>
    </source>
</evidence>
<gene>
    <name evidence="1" type="ORF">VTL71DRAFT_8963</name>
</gene>
<sequence length="684" mass="76773">MAELVASAMGIAAFGVLVGDKILKLKTFVDGYRGAPEEMRQLIAEMSLLRGLLSECCEPSVGETDAGMDAVMSECHLYCLEGTEVLDSIVTKMHREILNKKKLGSLKVMWKKGSLDSAKNRLRDAKLLLLLSKQLYDVSLQRRNNEMLLRLLAQHSDAMGNPPLYKELATSKKGGLSSDFSSQSHVIEKGLKYDAASSTLAAIEKDSPYLMYTAETPYRQLTSKSKRILKIHGPAWLSCLNKAIELSLETANYSFGLVFRVHNEVCYSSDVIQYTQDGNVMGLRMLFDTGLASPFDRWQGLSLLEVAALHYQANVCEMLLDRNQYNESGLVECKEKAINHLLVCYPLSDHTDHLRTLDVIARNFGFEDPFPSTFKGRSVPFSYVRGDPKLLNWLLVKSGSTIREESFQTRLDVIANLCNLANQPYRVSFIRILLNSEKILPYMLKRRAWCGANLLNCIAWGFGEHFFAESLASMSPPARLECEHRQNIILQDSIALAKDLVCQAEAQHLHCTTERFGISQTPLGSILHSFAHLSHNMSNESASMAVWAAVDGLTYVKVVCPPLNMITNGVQAWLQVLESCGIDLEEYGRKESSLYANSTISNVMRYGCTLTADVARCKKQKRYYGHRRTLRSSFIFSYGPTAADWQFFYIDQADNSAAEFWEMIEDPKFDIPGAWTDDTDGEDV</sequence>
<proteinExistence type="predicted"/>
<name>A0ABR4BTE4_9HELO</name>
<organism evidence="1 2">
    <name type="scientific">Oculimacula yallundae</name>
    <dbReference type="NCBI Taxonomy" id="86028"/>
    <lineage>
        <taxon>Eukaryota</taxon>
        <taxon>Fungi</taxon>
        <taxon>Dikarya</taxon>
        <taxon>Ascomycota</taxon>
        <taxon>Pezizomycotina</taxon>
        <taxon>Leotiomycetes</taxon>
        <taxon>Helotiales</taxon>
        <taxon>Ploettnerulaceae</taxon>
        <taxon>Oculimacula</taxon>
    </lineage>
</organism>
<accession>A0ABR4BTE4</accession>
<evidence type="ECO:0000313" key="2">
    <source>
        <dbReference type="Proteomes" id="UP001595075"/>
    </source>
</evidence>
<keyword evidence="2" id="KW-1185">Reference proteome</keyword>
<protein>
    <submittedName>
        <fullName evidence="1">Uncharacterized protein</fullName>
    </submittedName>
</protein>